<evidence type="ECO:0000313" key="2">
    <source>
        <dbReference type="Proteomes" id="UP001320148"/>
    </source>
</evidence>
<name>A0ABM7PHJ0_9BACT</name>
<keyword evidence="2" id="KW-1185">Reference proteome</keyword>
<gene>
    <name evidence="1" type="ORF">DSLASN_21940</name>
</gene>
<accession>A0ABM7PHJ0</accession>
<dbReference type="EMBL" id="AP024488">
    <property type="protein sequence ID" value="BCS96562.1"/>
    <property type="molecule type" value="Genomic_DNA"/>
</dbReference>
<sequence length="154" mass="17488">MPQFFFALLLTMATDTVNIDMPQDQAWLHGRWLHVAVSSDTAACTESTQQRPPKGKHLLVFRPDGELRRYSPQKGWARLLMDFNVSENTVVLQPQTQDQSCLMAEKTDEGLLMVCMPKYGNFYYKKVDPKTRLDQINFLQPPTHQSALSAAAGE</sequence>
<dbReference type="Proteomes" id="UP001320148">
    <property type="component" value="Chromosome"/>
</dbReference>
<dbReference type="RefSeq" id="WP_236892866.1">
    <property type="nucleotide sequence ID" value="NZ_AP024488.1"/>
</dbReference>
<proteinExistence type="predicted"/>
<protein>
    <submittedName>
        <fullName evidence="1">Uncharacterized protein</fullName>
    </submittedName>
</protein>
<reference evidence="1 2" key="1">
    <citation type="submission" date="2021-02" db="EMBL/GenBank/DDBJ databases">
        <title>Complete genome of Desulfoluna sp. strain ASN36.</title>
        <authorList>
            <person name="Takahashi A."/>
            <person name="Kojima H."/>
            <person name="Fukui M."/>
        </authorList>
    </citation>
    <scope>NUCLEOTIDE SEQUENCE [LARGE SCALE GENOMIC DNA]</scope>
    <source>
        <strain evidence="1 2">ASN36</strain>
    </source>
</reference>
<evidence type="ECO:0000313" key="1">
    <source>
        <dbReference type="EMBL" id="BCS96562.1"/>
    </source>
</evidence>
<organism evidence="1 2">
    <name type="scientific">Desulfoluna limicola</name>
    <dbReference type="NCBI Taxonomy" id="2810562"/>
    <lineage>
        <taxon>Bacteria</taxon>
        <taxon>Pseudomonadati</taxon>
        <taxon>Thermodesulfobacteriota</taxon>
        <taxon>Desulfobacteria</taxon>
        <taxon>Desulfobacterales</taxon>
        <taxon>Desulfolunaceae</taxon>
        <taxon>Desulfoluna</taxon>
    </lineage>
</organism>